<evidence type="ECO:0000256" key="3">
    <source>
        <dbReference type="ARBA" id="ARBA00023002"/>
    </source>
</evidence>
<dbReference type="OrthoDB" id="655030at2759"/>
<dbReference type="AlphaFoldDB" id="A0A2J6RGJ4"/>
<feature type="domain" description="FAD-binding" evidence="5">
    <location>
        <begin position="11"/>
        <end position="351"/>
    </location>
</feature>
<evidence type="ECO:0000256" key="4">
    <source>
        <dbReference type="SAM" id="Phobius"/>
    </source>
</evidence>
<evidence type="ECO:0000313" key="7">
    <source>
        <dbReference type="Proteomes" id="UP000235786"/>
    </source>
</evidence>
<accession>A0A2J6RGJ4</accession>
<dbReference type="GO" id="GO:0016491">
    <property type="term" value="F:oxidoreductase activity"/>
    <property type="evidence" value="ECO:0007669"/>
    <property type="project" value="UniProtKB-KW"/>
</dbReference>
<dbReference type="InterPro" id="IPR051704">
    <property type="entry name" value="FAD_aromatic-hydroxylase"/>
</dbReference>
<dbReference type="Proteomes" id="UP000235786">
    <property type="component" value="Unassembled WGS sequence"/>
</dbReference>
<sequence length="425" mass="47127">MSNSYLRKSLRVLVSGAGIGGPVLAYWLGKAGASVTLLERADRLRKEGQTVDINNEARTIVKWMGVEEAIRKVTTKEAGVKFVDSKNKIWAAFAQSNEGTSPTSEFEIVRGELANVFYEASKYKAEYIFGDSIASIQETETGVQVVFSSKTRQTREYDLIVVAEGLASRTRALAFDEDLRAPIHPLHMWVASFSFEQGESDDQWARMYNAINRRGLLIRPDGFGRVRANAMFIDESGTLQAIAGSRDQDKLKEHFINLFNGAGWETDRIMDGLREADDFYLQEVAQAKCKTWSKGRVVLVGDTAYCPSPLSGMGTTAAIVGSYVLAAKIIKHQHDHRTALTAYEATLRPWIEDIQKIFPGAPQIGLPETQWGIGILRTFLYVLSFVVKSGVFDVLSNIGAFGERFSSSGQKKLKLPDPSVFKRSS</sequence>
<evidence type="ECO:0000256" key="2">
    <source>
        <dbReference type="ARBA" id="ARBA00022827"/>
    </source>
</evidence>
<reference evidence="6 7" key="1">
    <citation type="submission" date="2016-04" db="EMBL/GenBank/DDBJ databases">
        <title>A degradative enzymes factory behind the ericoid mycorrhizal symbiosis.</title>
        <authorList>
            <consortium name="DOE Joint Genome Institute"/>
            <person name="Martino E."/>
            <person name="Morin E."/>
            <person name="Grelet G."/>
            <person name="Kuo A."/>
            <person name="Kohler A."/>
            <person name="Daghino S."/>
            <person name="Barry K."/>
            <person name="Choi C."/>
            <person name="Cichocki N."/>
            <person name="Clum A."/>
            <person name="Copeland A."/>
            <person name="Hainaut M."/>
            <person name="Haridas S."/>
            <person name="Labutti K."/>
            <person name="Lindquist E."/>
            <person name="Lipzen A."/>
            <person name="Khouja H.-R."/>
            <person name="Murat C."/>
            <person name="Ohm R."/>
            <person name="Olson A."/>
            <person name="Spatafora J."/>
            <person name="Veneault-Fourrey C."/>
            <person name="Henrissat B."/>
            <person name="Grigoriev I."/>
            <person name="Martin F."/>
            <person name="Perotto S."/>
        </authorList>
    </citation>
    <scope>NUCLEOTIDE SEQUENCE [LARGE SCALE GENOMIC DNA]</scope>
    <source>
        <strain evidence="6 7">F</strain>
    </source>
</reference>
<dbReference type="STRING" id="1149755.A0A2J6RGJ4"/>
<keyword evidence="2" id="KW-0274">FAD</keyword>
<dbReference type="PANTHER" id="PTHR46865">
    <property type="entry name" value="OXIDOREDUCTASE-RELATED"/>
    <property type="match status" value="1"/>
</dbReference>
<keyword evidence="4" id="KW-0472">Membrane</keyword>
<dbReference type="InterPro" id="IPR036188">
    <property type="entry name" value="FAD/NAD-bd_sf"/>
</dbReference>
<dbReference type="PANTHER" id="PTHR46865:SF2">
    <property type="entry name" value="MONOOXYGENASE"/>
    <property type="match status" value="1"/>
</dbReference>
<dbReference type="Gene3D" id="3.50.50.60">
    <property type="entry name" value="FAD/NAD(P)-binding domain"/>
    <property type="match status" value="1"/>
</dbReference>
<organism evidence="6 7">
    <name type="scientific">Hyaloscypha variabilis (strain UAMH 11265 / GT02V1 / F)</name>
    <name type="common">Meliniomyces variabilis</name>
    <dbReference type="NCBI Taxonomy" id="1149755"/>
    <lineage>
        <taxon>Eukaryota</taxon>
        <taxon>Fungi</taxon>
        <taxon>Dikarya</taxon>
        <taxon>Ascomycota</taxon>
        <taxon>Pezizomycotina</taxon>
        <taxon>Leotiomycetes</taxon>
        <taxon>Helotiales</taxon>
        <taxon>Hyaloscyphaceae</taxon>
        <taxon>Hyaloscypha</taxon>
        <taxon>Hyaloscypha variabilis</taxon>
    </lineage>
</organism>
<evidence type="ECO:0000313" key="6">
    <source>
        <dbReference type="EMBL" id="PMD37643.1"/>
    </source>
</evidence>
<dbReference type="SUPFAM" id="SSF51905">
    <property type="entry name" value="FAD/NAD(P)-binding domain"/>
    <property type="match status" value="1"/>
</dbReference>
<evidence type="ECO:0000259" key="5">
    <source>
        <dbReference type="Pfam" id="PF01494"/>
    </source>
</evidence>
<feature type="transmembrane region" description="Helical" evidence="4">
    <location>
        <begin position="12"/>
        <end position="29"/>
    </location>
</feature>
<dbReference type="InterPro" id="IPR002938">
    <property type="entry name" value="FAD-bd"/>
</dbReference>
<keyword evidence="3" id="KW-0560">Oxidoreductase</keyword>
<keyword evidence="4" id="KW-0812">Transmembrane</keyword>
<keyword evidence="7" id="KW-1185">Reference proteome</keyword>
<evidence type="ECO:0000256" key="1">
    <source>
        <dbReference type="ARBA" id="ARBA00022630"/>
    </source>
</evidence>
<keyword evidence="4" id="KW-1133">Transmembrane helix</keyword>
<proteinExistence type="predicted"/>
<dbReference type="GO" id="GO:0071949">
    <property type="term" value="F:FAD binding"/>
    <property type="evidence" value="ECO:0007669"/>
    <property type="project" value="InterPro"/>
</dbReference>
<gene>
    <name evidence="6" type="ORF">L207DRAFT_636314</name>
</gene>
<name>A0A2J6RGJ4_HYAVF</name>
<dbReference type="PRINTS" id="PR00420">
    <property type="entry name" value="RNGMNOXGNASE"/>
</dbReference>
<dbReference type="Gene3D" id="3.30.9.10">
    <property type="entry name" value="D-Amino Acid Oxidase, subunit A, domain 2"/>
    <property type="match status" value="1"/>
</dbReference>
<dbReference type="Pfam" id="PF01494">
    <property type="entry name" value="FAD_binding_3"/>
    <property type="match status" value="1"/>
</dbReference>
<protein>
    <submittedName>
        <fullName evidence="6">FAD/NAD(P)-binding domain-containing protein</fullName>
    </submittedName>
</protein>
<dbReference type="EMBL" id="KZ613949">
    <property type="protein sequence ID" value="PMD37643.1"/>
    <property type="molecule type" value="Genomic_DNA"/>
</dbReference>
<keyword evidence="1" id="KW-0285">Flavoprotein</keyword>